<dbReference type="GO" id="GO:0031956">
    <property type="term" value="F:medium-chain fatty acid-CoA ligase activity"/>
    <property type="evidence" value="ECO:0007669"/>
    <property type="project" value="TreeGrafter"/>
</dbReference>
<dbReference type="PANTHER" id="PTHR43201">
    <property type="entry name" value="ACYL-COA SYNTHETASE"/>
    <property type="match status" value="1"/>
</dbReference>
<evidence type="ECO:0000313" key="5">
    <source>
        <dbReference type="EMBL" id="QCP50378.1"/>
    </source>
</evidence>
<dbReference type="Pfam" id="PF13193">
    <property type="entry name" value="AMP-binding_C"/>
    <property type="match status" value="1"/>
</dbReference>
<evidence type="ECO:0000256" key="1">
    <source>
        <dbReference type="ARBA" id="ARBA00006432"/>
    </source>
</evidence>
<evidence type="ECO:0000259" key="3">
    <source>
        <dbReference type="Pfam" id="PF00501"/>
    </source>
</evidence>
<gene>
    <name evidence="5" type="ORF">FAZ95_15090</name>
</gene>
<dbReference type="InterPro" id="IPR042099">
    <property type="entry name" value="ANL_N_sf"/>
</dbReference>
<dbReference type="PROSITE" id="PS00455">
    <property type="entry name" value="AMP_BINDING"/>
    <property type="match status" value="1"/>
</dbReference>
<dbReference type="Pfam" id="PF00501">
    <property type="entry name" value="AMP-binding"/>
    <property type="match status" value="1"/>
</dbReference>
<dbReference type="Gene3D" id="3.40.50.12780">
    <property type="entry name" value="N-terminal domain of ligase-like"/>
    <property type="match status" value="1"/>
</dbReference>
<name>A0A4P8IN10_9BURK</name>
<dbReference type="RefSeq" id="WP_137333196.1">
    <property type="nucleotide sequence ID" value="NZ_CP040077.1"/>
</dbReference>
<dbReference type="SUPFAM" id="SSF56801">
    <property type="entry name" value="Acetyl-CoA synthetase-like"/>
    <property type="match status" value="1"/>
</dbReference>
<dbReference type="KEGG" id="tvl:FAZ95_15090"/>
<evidence type="ECO:0000256" key="2">
    <source>
        <dbReference type="ARBA" id="ARBA00022598"/>
    </source>
</evidence>
<dbReference type="EMBL" id="CP040077">
    <property type="protein sequence ID" value="QCP50378.1"/>
    <property type="molecule type" value="Genomic_DNA"/>
</dbReference>
<dbReference type="GO" id="GO:0006631">
    <property type="term" value="P:fatty acid metabolic process"/>
    <property type="evidence" value="ECO:0007669"/>
    <property type="project" value="TreeGrafter"/>
</dbReference>
<proteinExistence type="inferred from homology"/>
<dbReference type="InterPro" id="IPR020845">
    <property type="entry name" value="AMP-binding_CS"/>
</dbReference>
<dbReference type="InterPro" id="IPR000873">
    <property type="entry name" value="AMP-dep_synth/lig_dom"/>
</dbReference>
<keyword evidence="6" id="KW-1185">Reference proteome</keyword>
<feature type="domain" description="AMP-binding enzyme C-terminal" evidence="4">
    <location>
        <begin position="435"/>
        <end position="509"/>
    </location>
</feature>
<dbReference type="Gene3D" id="3.30.300.30">
    <property type="match status" value="1"/>
</dbReference>
<dbReference type="PANTHER" id="PTHR43201:SF5">
    <property type="entry name" value="MEDIUM-CHAIN ACYL-COA LIGASE ACSF2, MITOCHONDRIAL"/>
    <property type="match status" value="1"/>
</dbReference>
<dbReference type="AlphaFoldDB" id="A0A4P8IN10"/>
<sequence>MEYRWSNCGSITIPSALSEACARWPDKVFLDFSGETYTYAEVDRASTRIAHGLMALGIAPGDRVCSMLDNGSDAVFTWFAVNKLGAIFVPINTDMKGEFLRHQLADAEPEVVIAEGHYAGRILAIENGIPGVHTLVCRGPLPDTPSRLVIHDLDSIRSDNLTPVEHSCRPGDLALLIYTSGTTGPSKGCMVSHNYVCNFAARTAWAIGLVPDDVLWTPCPLFHMAAASCIVISAMLTGATASVYRRFSVSNFWPEIERSRATVTLLISVMLSLVPNAPDTEASRRCRGQLRLVWGGPLNAQLITAWKERFGVRQVACPSYAMSEAGLIVATPVDTPDVPAGSSGGRIEDFDVRIVDDDGEECPPGVPGEIILRPRKPDIMFQGYWRRPNETLAVSRNFWFHTGDIGKFDEKGFFYFVDRKKDYLRYGGENISSFEVESAFLAHPDVAEVAVHAVLSAVAEDELKVTAVLKPDVSLTEEALCRWSLDHLPHFAIPRFIEFRAQLPRTATGRVQKFELRSQGVTETTWDRHKSNIAVSRR</sequence>
<organism evidence="5 6">
    <name type="scientific">Trinickia violacea</name>
    <dbReference type="NCBI Taxonomy" id="2571746"/>
    <lineage>
        <taxon>Bacteria</taxon>
        <taxon>Pseudomonadati</taxon>
        <taxon>Pseudomonadota</taxon>
        <taxon>Betaproteobacteria</taxon>
        <taxon>Burkholderiales</taxon>
        <taxon>Burkholderiaceae</taxon>
        <taxon>Trinickia</taxon>
    </lineage>
</organism>
<protein>
    <submittedName>
        <fullName evidence="5">ATP-dependent acyl-CoA ligase</fullName>
    </submittedName>
</protein>
<dbReference type="OrthoDB" id="9766486at2"/>
<dbReference type="Proteomes" id="UP000298656">
    <property type="component" value="Chromosome 1"/>
</dbReference>
<evidence type="ECO:0000313" key="6">
    <source>
        <dbReference type="Proteomes" id="UP000298656"/>
    </source>
</evidence>
<dbReference type="InterPro" id="IPR045851">
    <property type="entry name" value="AMP-bd_C_sf"/>
</dbReference>
<feature type="domain" description="AMP-dependent synthetase/ligase" evidence="3">
    <location>
        <begin position="18"/>
        <end position="385"/>
    </location>
</feature>
<dbReference type="InterPro" id="IPR025110">
    <property type="entry name" value="AMP-bd_C"/>
</dbReference>
<accession>A0A4P8IN10</accession>
<evidence type="ECO:0000259" key="4">
    <source>
        <dbReference type="Pfam" id="PF13193"/>
    </source>
</evidence>
<reference evidence="5 6" key="1">
    <citation type="submission" date="2019-05" db="EMBL/GenBank/DDBJ databases">
        <title>Burkholderia sp. DHOD12, isolated from subtropical forest soil.</title>
        <authorList>
            <person name="Gao Z.-H."/>
            <person name="Qiu L.-H."/>
        </authorList>
    </citation>
    <scope>NUCLEOTIDE SEQUENCE [LARGE SCALE GENOMIC DNA]</scope>
    <source>
        <strain evidence="5 6">DHOD12</strain>
    </source>
</reference>
<keyword evidence="2 5" id="KW-0436">Ligase</keyword>
<comment type="similarity">
    <text evidence="1">Belongs to the ATP-dependent AMP-binding enzyme family.</text>
</comment>